<reference evidence="2" key="1">
    <citation type="submission" date="2017-02" db="EMBL/GenBank/DDBJ databases">
        <authorList>
            <person name="Varghese N."/>
            <person name="Submissions S."/>
        </authorList>
    </citation>
    <scope>NUCLEOTIDE SEQUENCE [LARGE SCALE GENOMIC DNA]</scope>
    <source>
        <strain evidence="2">UM2</strain>
    </source>
</reference>
<proteinExistence type="predicted"/>
<dbReference type="AlphaFoldDB" id="A0A1T5A745"/>
<keyword evidence="2" id="KW-1185">Reference proteome</keyword>
<dbReference type="Proteomes" id="UP000189818">
    <property type="component" value="Unassembled WGS sequence"/>
</dbReference>
<evidence type="ECO:0000313" key="1">
    <source>
        <dbReference type="EMBL" id="SKB30852.1"/>
    </source>
</evidence>
<dbReference type="EMBL" id="FUYM01000001">
    <property type="protein sequence ID" value="SKB30852.1"/>
    <property type="molecule type" value="Genomic_DNA"/>
</dbReference>
<dbReference type="STRING" id="439228.SAMN06295920_101670"/>
<accession>A0A1T5A745</accession>
<dbReference type="RefSeq" id="WP_079646586.1">
    <property type="nucleotide sequence ID" value="NZ_FUYM01000001.1"/>
</dbReference>
<name>A0A1T5A745_9SPHN</name>
<sequence length="133" mass="12988">MPNTKPVGVAYSDPELTSGTTITGATITGSTLSSPTLASPTLSGTVTLADAANLALNTSTGSKIGTAASQKLGFFNATPVIQQATTGTATGFTAGSGTAVNDDSTFTGGSGTKAYRISDIVLALKNLGLLAAS</sequence>
<gene>
    <name evidence="1" type="ORF">SAMN06295920_101670</name>
</gene>
<organism evidence="1 2">
    <name type="scientific">Rhizorhabdus histidinilytica</name>
    <dbReference type="NCBI Taxonomy" id="439228"/>
    <lineage>
        <taxon>Bacteria</taxon>
        <taxon>Pseudomonadati</taxon>
        <taxon>Pseudomonadota</taxon>
        <taxon>Alphaproteobacteria</taxon>
        <taxon>Sphingomonadales</taxon>
        <taxon>Sphingomonadaceae</taxon>
        <taxon>Rhizorhabdus</taxon>
    </lineage>
</organism>
<protein>
    <submittedName>
        <fullName evidence="1">Uncharacterized protein</fullName>
    </submittedName>
</protein>
<evidence type="ECO:0000313" key="2">
    <source>
        <dbReference type="Proteomes" id="UP000189818"/>
    </source>
</evidence>